<reference evidence="3" key="1">
    <citation type="submission" date="2024-07" db="EMBL/GenBank/DDBJ databases">
        <title>Two chromosome-level genome assemblies of Korean endemic species Abeliophyllum distichum and Forsythia ovata (Oleaceae).</title>
        <authorList>
            <person name="Jang H."/>
        </authorList>
    </citation>
    <scope>NUCLEOTIDE SEQUENCE [LARGE SCALE GENOMIC DNA]</scope>
</reference>
<organism evidence="2 3">
    <name type="scientific">Forsythia ovata</name>
    <dbReference type="NCBI Taxonomy" id="205694"/>
    <lineage>
        <taxon>Eukaryota</taxon>
        <taxon>Viridiplantae</taxon>
        <taxon>Streptophyta</taxon>
        <taxon>Embryophyta</taxon>
        <taxon>Tracheophyta</taxon>
        <taxon>Spermatophyta</taxon>
        <taxon>Magnoliopsida</taxon>
        <taxon>eudicotyledons</taxon>
        <taxon>Gunneridae</taxon>
        <taxon>Pentapetalae</taxon>
        <taxon>asterids</taxon>
        <taxon>lamiids</taxon>
        <taxon>Lamiales</taxon>
        <taxon>Oleaceae</taxon>
        <taxon>Forsythieae</taxon>
        <taxon>Forsythia</taxon>
    </lineage>
</organism>
<accession>A0ABD1VFT3</accession>
<dbReference type="InterPro" id="IPR012862">
    <property type="entry name" value="DUF1635"/>
</dbReference>
<gene>
    <name evidence="2" type="ORF">Fot_17596</name>
</gene>
<dbReference type="EMBL" id="JBFOLJ010000005">
    <property type="protein sequence ID" value="KAL2536205.1"/>
    <property type="molecule type" value="Genomic_DNA"/>
</dbReference>
<evidence type="ECO:0000313" key="2">
    <source>
        <dbReference type="EMBL" id="KAL2536205.1"/>
    </source>
</evidence>
<feature type="region of interest" description="Disordered" evidence="1">
    <location>
        <begin position="28"/>
        <end position="103"/>
    </location>
</feature>
<protein>
    <submittedName>
        <fullName evidence="2">Uncharacterized protein</fullName>
    </submittedName>
</protein>
<dbReference type="AlphaFoldDB" id="A0ABD1VFT3"/>
<proteinExistence type="predicted"/>
<feature type="compositionally biased region" description="Acidic residues" evidence="1">
    <location>
        <begin position="37"/>
        <end position="70"/>
    </location>
</feature>
<dbReference type="Pfam" id="PF07795">
    <property type="entry name" value="DUF1635"/>
    <property type="match status" value="1"/>
</dbReference>
<feature type="region of interest" description="Disordered" evidence="1">
    <location>
        <begin position="268"/>
        <end position="296"/>
    </location>
</feature>
<dbReference type="Proteomes" id="UP001604277">
    <property type="component" value="Unassembled WGS sequence"/>
</dbReference>
<keyword evidence="3" id="KW-1185">Reference proteome</keyword>
<evidence type="ECO:0000313" key="3">
    <source>
        <dbReference type="Proteomes" id="UP001604277"/>
    </source>
</evidence>
<comment type="caution">
    <text evidence="2">The sequence shown here is derived from an EMBL/GenBank/DDBJ whole genome shotgun (WGS) entry which is preliminary data.</text>
</comment>
<feature type="compositionally biased region" description="Low complexity" evidence="1">
    <location>
        <begin position="79"/>
        <end position="102"/>
    </location>
</feature>
<dbReference type="PANTHER" id="PTHR33431:SF3">
    <property type="entry name" value="ENABLED-LIKE PROTEIN (DUF1635)"/>
    <property type="match status" value="1"/>
</dbReference>
<sequence length="436" mass="48791">MSPTSWKAVGLKLSPTVSIYHTFAENQVTTLRRNGDEKDEDGDSQESETDGEEYYSDSDGYDYVDDEEDEKDGKNQVVPWSNSSYIPPSSLSPPSEASSSSSDVGNVYFTSSKRMRNNPFESKDEDGCSSSQLEAKFAASNLAYDHYFQESEIACSSNSFRSLKLQRADTTGEEAPIKSRTKVIISSLRRLQQDANAYSMDEVKQSMLLTMELENTRLKAQEEIKVRDCEISQLKDILSRVIQERDEAQNKCQNMLFEKLLLQQQQSAPHSGISSIEDDPRRGIDSNNGFSSSDCEESIVSSPLQLPPHLPTEPELELPIVIDRPLPEKGKLLQAVMKAGPLLQNLLLAGPLPQWRHPPPPLDTYQIPPPPVIVPSQPPLAPPAMPTHFIHEESLHNIIPTNNNVNNCNKINKKRGLSDQSSDSYIDFKYQKGFLQ</sequence>
<name>A0ABD1VFT3_9LAMI</name>
<evidence type="ECO:0000256" key="1">
    <source>
        <dbReference type="SAM" id="MobiDB-lite"/>
    </source>
</evidence>
<dbReference type="PANTHER" id="PTHR33431">
    <property type="entry name" value="ENABLED-LIKE PROTEIN (DUF1635)"/>
    <property type="match status" value="1"/>
</dbReference>